<proteinExistence type="predicted"/>
<dbReference type="OrthoDB" id="2915292at2759"/>
<dbReference type="PROSITE" id="PS50181">
    <property type="entry name" value="FBOX"/>
    <property type="match status" value="1"/>
</dbReference>
<keyword evidence="3" id="KW-1185">Reference proteome</keyword>
<dbReference type="Pfam" id="PF00646">
    <property type="entry name" value="F-box"/>
    <property type="match status" value="1"/>
</dbReference>
<dbReference type="InterPro" id="IPR001810">
    <property type="entry name" value="F-box_dom"/>
</dbReference>
<evidence type="ECO:0000259" key="1">
    <source>
        <dbReference type="PROSITE" id="PS50181"/>
    </source>
</evidence>
<evidence type="ECO:0000313" key="3">
    <source>
        <dbReference type="Proteomes" id="UP000467700"/>
    </source>
</evidence>
<name>A0A8S0X1R2_CYCAE</name>
<sequence length="511" mass="57879">MGEMRTVRSVMAVVRRENKGPSKGTTTMTHLPTELWLRIAYFVPDVDLFRLASVNHLFHDLVTDRRYRQLVIDDDRPLHLIHKLTRIERDPSVAARVQSLTIHPKAVRSACLRSSRNTWLIRPGKNVHWPDAFRLRTERFAIEEDIELADRFLDAVAKLDRIEEYIIEWKQGVEAERTFCLPLLTAVWPLHSQNLRTIKLDMMLSHLCDMLSTVSGLDRLQDLSLRFTCNDSRFGPWGGPGYEAKYAFEQLATFMNRLALTLQSLAIYSIGHLNFSWLFASLTLFPKMKSLSLQVPCDPRHVIDPTGLHHFLRAHHAVEHFNFAPQYCCHQSTQDPDPAISHGCASTEDWLNRAFGGLSFEGLESLELGLNILGSGGKRVMPPVPRIGGAAKSVRSLGIVGCLISLQDLKAVLDPFKMANPRTLVIEVHVLDLNLLDLLASSLPDLERLDLTYRWVGSSGCTDEAALVKSLQGKQLSQWKLWQLVLRCSRQNDDARWPCQQAISNCIPGLQ</sequence>
<dbReference type="Gene3D" id="3.80.10.10">
    <property type="entry name" value="Ribonuclease Inhibitor"/>
    <property type="match status" value="1"/>
</dbReference>
<dbReference type="Proteomes" id="UP000467700">
    <property type="component" value="Unassembled WGS sequence"/>
</dbReference>
<dbReference type="InterPro" id="IPR032675">
    <property type="entry name" value="LRR_dom_sf"/>
</dbReference>
<organism evidence="2 3">
    <name type="scientific">Cyclocybe aegerita</name>
    <name type="common">Black poplar mushroom</name>
    <name type="synonym">Agrocybe aegerita</name>
    <dbReference type="NCBI Taxonomy" id="1973307"/>
    <lineage>
        <taxon>Eukaryota</taxon>
        <taxon>Fungi</taxon>
        <taxon>Dikarya</taxon>
        <taxon>Basidiomycota</taxon>
        <taxon>Agaricomycotina</taxon>
        <taxon>Agaricomycetes</taxon>
        <taxon>Agaricomycetidae</taxon>
        <taxon>Agaricales</taxon>
        <taxon>Agaricineae</taxon>
        <taxon>Bolbitiaceae</taxon>
        <taxon>Cyclocybe</taxon>
    </lineage>
</organism>
<dbReference type="SUPFAM" id="SSF81383">
    <property type="entry name" value="F-box domain"/>
    <property type="match status" value="1"/>
</dbReference>
<gene>
    <name evidence="2" type="ORF">AAE3_LOCUS6805</name>
</gene>
<protein>
    <recommendedName>
        <fullName evidence="1">F-box domain-containing protein</fullName>
    </recommendedName>
</protein>
<dbReference type="InterPro" id="IPR036047">
    <property type="entry name" value="F-box-like_dom_sf"/>
</dbReference>
<reference evidence="2 3" key="1">
    <citation type="submission" date="2020-01" db="EMBL/GenBank/DDBJ databases">
        <authorList>
            <person name="Gupta K D."/>
        </authorList>
    </citation>
    <scope>NUCLEOTIDE SEQUENCE [LARGE SCALE GENOMIC DNA]</scope>
</reference>
<dbReference type="EMBL" id="CACVBS010000045">
    <property type="protein sequence ID" value="CAA7264472.1"/>
    <property type="molecule type" value="Genomic_DNA"/>
</dbReference>
<accession>A0A8S0X1R2</accession>
<evidence type="ECO:0000313" key="2">
    <source>
        <dbReference type="EMBL" id="CAA7264472.1"/>
    </source>
</evidence>
<feature type="domain" description="F-box" evidence="1">
    <location>
        <begin position="25"/>
        <end position="70"/>
    </location>
</feature>
<dbReference type="AlphaFoldDB" id="A0A8S0X1R2"/>
<comment type="caution">
    <text evidence="2">The sequence shown here is derived from an EMBL/GenBank/DDBJ whole genome shotgun (WGS) entry which is preliminary data.</text>
</comment>